<protein>
    <submittedName>
        <fullName evidence="1">Cytochrome c (CII)</fullName>
    </submittedName>
</protein>
<evidence type="ECO:0000313" key="1">
    <source>
        <dbReference type="EMBL" id="ODS32150.1"/>
    </source>
</evidence>
<dbReference type="SUPFAM" id="SSF47175">
    <property type="entry name" value="Cytochromes"/>
    <property type="match status" value="1"/>
</dbReference>
<dbReference type="EMBL" id="MAYW01000075">
    <property type="protein sequence ID" value="ODS32150.1"/>
    <property type="molecule type" value="Genomic_DNA"/>
</dbReference>
<dbReference type="InterPro" id="IPR010980">
    <property type="entry name" value="Cyt_c/b562"/>
</dbReference>
<accession>A0A1E3X953</accession>
<sequence>MKQLFIILIIMYVMFTGLVSCKKPEEVSSPEPVEGKVEEIKSLTSEEETLDQAMKRASRDMRKLVRALKSRDWVEIEMWANEVKEGIGYSCVELYMKETPGISSEFIILGNRFYNTVRRLIITCRNRDAKVADVEFEKMIKSCDECHERYKGKKELTLALQNDL</sequence>
<dbReference type="GO" id="GO:0009055">
    <property type="term" value="F:electron transfer activity"/>
    <property type="evidence" value="ECO:0007669"/>
    <property type="project" value="InterPro"/>
</dbReference>
<dbReference type="PROSITE" id="PS51257">
    <property type="entry name" value="PROKAR_LIPOPROTEIN"/>
    <property type="match status" value="1"/>
</dbReference>
<dbReference type="Proteomes" id="UP000094056">
    <property type="component" value="Unassembled WGS sequence"/>
</dbReference>
<comment type="caution">
    <text evidence="1">The sequence shown here is derived from an EMBL/GenBank/DDBJ whole genome shotgun (WGS) entry which is preliminary data.</text>
</comment>
<dbReference type="GO" id="GO:0022900">
    <property type="term" value="P:electron transport chain"/>
    <property type="evidence" value="ECO:0007669"/>
    <property type="project" value="InterPro"/>
</dbReference>
<reference evidence="1 2" key="1">
    <citation type="submission" date="2016-07" db="EMBL/GenBank/DDBJ databases">
        <title>Draft genome of Scalindua rubra, obtained from a brine-seawater interface in the Red Sea, sheds light on salt adaptation in anammox bacteria.</title>
        <authorList>
            <person name="Speth D.R."/>
            <person name="Lagkouvardos I."/>
            <person name="Wang Y."/>
            <person name="Qian P.-Y."/>
            <person name="Dutilh B.E."/>
            <person name="Jetten M.S."/>
        </authorList>
    </citation>
    <scope>NUCLEOTIDE SEQUENCE [LARGE SCALE GENOMIC DNA]</scope>
    <source>
        <strain evidence="1">BSI-1</strain>
    </source>
</reference>
<gene>
    <name evidence="1" type="primary">cyt_C2_1</name>
    <name evidence="1" type="ORF">SCARUB_02711</name>
</gene>
<dbReference type="GO" id="GO:0020037">
    <property type="term" value="F:heme binding"/>
    <property type="evidence" value="ECO:0007669"/>
    <property type="project" value="InterPro"/>
</dbReference>
<organism evidence="1 2">
    <name type="scientific">Candidatus Scalindua rubra</name>
    <dbReference type="NCBI Taxonomy" id="1872076"/>
    <lineage>
        <taxon>Bacteria</taxon>
        <taxon>Pseudomonadati</taxon>
        <taxon>Planctomycetota</taxon>
        <taxon>Candidatus Brocadiia</taxon>
        <taxon>Candidatus Brocadiales</taxon>
        <taxon>Candidatus Scalinduaceae</taxon>
        <taxon>Candidatus Scalindua</taxon>
    </lineage>
</organism>
<dbReference type="GO" id="GO:0005506">
    <property type="term" value="F:iron ion binding"/>
    <property type="evidence" value="ECO:0007669"/>
    <property type="project" value="InterPro"/>
</dbReference>
<evidence type="ECO:0000313" key="2">
    <source>
        <dbReference type="Proteomes" id="UP000094056"/>
    </source>
</evidence>
<dbReference type="AlphaFoldDB" id="A0A1E3X953"/>
<name>A0A1E3X953_9BACT</name>
<proteinExistence type="predicted"/>